<dbReference type="EMBL" id="NEEU01000015">
    <property type="protein sequence ID" value="PJD71554.1"/>
    <property type="molecule type" value="Genomic_DNA"/>
</dbReference>
<sequence length="67" mass="7318">MARANGVVCKKSRLKKLCDPKTAGGCGVVRFLSAEDFFCRAVTRQRPAVRTICFKGGSECLKRLNAP</sequence>
<organism evidence="1">
    <name type="scientific">Enterobacter kobei</name>
    <dbReference type="NCBI Taxonomy" id="208224"/>
    <lineage>
        <taxon>Bacteria</taxon>
        <taxon>Pseudomonadati</taxon>
        <taxon>Pseudomonadota</taxon>
        <taxon>Gammaproteobacteria</taxon>
        <taxon>Enterobacterales</taxon>
        <taxon>Enterobacteriaceae</taxon>
        <taxon>Enterobacter</taxon>
        <taxon>Enterobacter cloacae complex</taxon>
    </lineage>
</organism>
<evidence type="ECO:0000313" key="2">
    <source>
        <dbReference type="Proteomes" id="UP000230495"/>
    </source>
</evidence>
<comment type="caution">
    <text evidence="1">The sequence shown here is derived from an EMBL/GenBank/DDBJ whole genome shotgun (WGS) entry which is preliminary data.</text>
</comment>
<proteinExistence type="predicted"/>
<dbReference type="AlphaFoldDB" id="A0A2J0PFP7"/>
<protein>
    <submittedName>
        <fullName evidence="1">Uncharacterized protein</fullName>
    </submittedName>
</protein>
<reference evidence="1 2" key="1">
    <citation type="journal article" date="2017" name="J. Antimicrob. Chemother.">
        <title>Characterization of the population structure, drug resistance mechanisms and plasmids of the community-associated Enterobacter cloacae complex in China.</title>
        <authorList>
            <person name="Zhou K."/>
            <person name="Yu W."/>
            <person name="Cao X."/>
            <person name="Shen P."/>
            <person name="Lu H."/>
            <person name="Luo Q."/>
            <person name="Rossen J.W.A."/>
            <person name="Xiao Y."/>
        </authorList>
    </citation>
    <scope>NUCLEOTIDE SEQUENCE [LARGE SCALE GENOMIC DNA]</scope>
    <source>
        <strain evidence="1">ECC1097</strain>
    </source>
</reference>
<evidence type="ECO:0000313" key="1">
    <source>
        <dbReference type="EMBL" id="PJD71554.1"/>
    </source>
</evidence>
<gene>
    <name evidence="1" type="ORF">B9Q37_17895</name>
</gene>
<name>A0A2J0PFP7_9ENTR</name>
<dbReference type="Proteomes" id="UP000230495">
    <property type="component" value="Unassembled WGS sequence"/>
</dbReference>
<accession>A0A2J0PFP7</accession>